<keyword evidence="1" id="KW-1133">Transmembrane helix</keyword>
<reference evidence="3" key="1">
    <citation type="journal article" date="2019" name="Int. J. Syst. Evol. Microbiol.">
        <title>The Global Catalogue of Microorganisms (GCM) 10K type strain sequencing project: providing services to taxonomists for standard genome sequencing and annotation.</title>
        <authorList>
            <consortium name="The Broad Institute Genomics Platform"/>
            <consortium name="The Broad Institute Genome Sequencing Center for Infectious Disease"/>
            <person name="Wu L."/>
            <person name="Ma J."/>
        </authorList>
    </citation>
    <scope>NUCLEOTIDE SEQUENCE [LARGE SCALE GENOMIC DNA]</scope>
    <source>
        <strain evidence="3">JCM 17329</strain>
    </source>
</reference>
<keyword evidence="1" id="KW-0472">Membrane</keyword>
<feature type="transmembrane region" description="Helical" evidence="1">
    <location>
        <begin position="50"/>
        <end position="69"/>
    </location>
</feature>
<keyword evidence="1" id="KW-0812">Transmembrane</keyword>
<evidence type="ECO:0000313" key="3">
    <source>
        <dbReference type="Proteomes" id="UP001501479"/>
    </source>
</evidence>
<dbReference type="EMBL" id="BAABDS010000010">
    <property type="protein sequence ID" value="GAA3704231.1"/>
    <property type="molecule type" value="Genomic_DNA"/>
</dbReference>
<dbReference type="RefSeq" id="WP_344962792.1">
    <property type="nucleotide sequence ID" value="NZ_BAABDS010000010.1"/>
</dbReference>
<keyword evidence="3" id="KW-1185">Reference proteome</keyword>
<gene>
    <name evidence="2" type="ORF">GCM10022421_08830</name>
</gene>
<evidence type="ECO:0000313" key="2">
    <source>
        <dbReference type="EMBL" id="GAA3704231.1"/>
    </source>
</evidence>
<name>A0ABP7DIN6_9GAMM</name>
<accession>A0ABP7DIN6</accession>
<dbReference type="Pfam" id="PF16931">
    <property type="entry name" value="Phage_holin_8"/>
    <property type="match status" value="1"/>
</dbReference>
<evidence type="ECO:0000256" key="1">
    <source>
        <dbReference type="SAM" id="Phobius"/>
    </source>
</evidence>
<dbReference type="InterPro" id="IPR032637">
    <property type="entry name" value="Phage_holin-like"/>
</dbReference>
<proteinExistence type="predicted"/>
<organism evidence="2 3">
    <name type="scientific">Oceanisphaera sediminis</name>
    <dbReference type="NCBI Taxonomy" id="981381"/>
    <lineage>
        <taxon>Bacteria</taxon>
        <taxon>Pseudomonadati</taxon>
        <taxon>Pseudomonadota</taxon>
        <taxon>Gammaproteobacteria</taxon>
        <taxon>Aeromonadales</taxon>
        <taxon>Aeromonadaceae</taxon>
        <taxon>Oceanisphaera</taxon>
    </lineage>
</organism>
<sequence>MAEPSSGSLVAAAVIGAGLLVNGEAAIGALCGGIIYFVASAEISIWTRMALTFVSVVMGYISAPMLATVEVLGIGPLDMPGPAAFVASSGVVTVTLAAIKAKRATTGGQKDG</sequence>
<comment type="caution">
    <text evidence="2">The sequence shown here is derived from an EMBL/GenBank/DDBJ whole genome shotgun (WGS) entry which is preliminary data.</text>
</comment>
<dbReference type="Proteomes" id="UP001501479">
    <property type="component" value="Unassembled WGS sequence"/>
</dbReference>
<feature type="transmembrane region" description="Helical" evidence="1">
    <location>
        <begin position="12"/>
        <end position="38"/>
    </location>
</feature>
<evidence type="ECO:0008006" key="4">
    <source>
        <dbReference type="Google" id="ProtNLM"/>
    </source>
</evidence>
<protein>
    <recommendedName>
        <fullName evidence="4">Phage holin</fullName>
    </recommendedName>
</protein>
<feature type="transmembrane region" description="Helical" evidence="1">
    <location>
        <begin position="81"/>
        <end position="99"/>
    </location>
</feature>